<dbReference type="PANTHER" id="PTHR43434:SF1">
    <property type="entry name" value="PHOSPHOGLYCOLATE PHOSPHATASE"/>
    <property type="match status" value="1"/>
</dbReference>
<evidence type="ECO:0000256" key="7">
    <source>
        <dbReference type="ARBA" id="ARBA00022801"/>
    </source>
</evidence>
<dbReference type="STRING" id="1177755.A7A08_02686"/>
<name>A0A1E2RWN2_9HYPH</name>
<evidence type="ECO:0000256" key="9">
    <source>
        <dbReference type="ARBA" id="ARBA00023277"/>
    </source>
</evidence>
<comment type="cofactor">
    <cofactor evidence="2 10">
        <name>Mg(2+)</name>
        <dbReference type="ChEBI" id="CHEBI:18420"/>
    </cofactor>
</comment>
<dbReference type="Gene3D" id="1.10.150.240">
    <property type="entry name" value="Putative phosphatase, domain 2"/>
    <property type="match status" value="1"/>
</dbReference>
<dbReference type="InterPro" id="IPR023198">
    <property type="entry name" value="PGP-like_dom2"/>
</dbReference>
<dbReference type="SFLD" id="SFLDS00003">
    <property type="entry name" value="Haloacid_Dehalogenase"/>
    <property type="match status" value="1"/>
</dbReference>
<evidence type="ECO:0000256" key="2">
    <source>
        <dbReference type="ARBA" id="ARBA00001946"/>
    </source>
</evidence>
<dbReference type="SUPFAM" id="SSF56784">
    <property type="entry name" value="HAD-like"/>
    <property type="match status" value="1"/>
</dbReference>
<evidence type="ECO:0000256" key="4">
    <source>
        <dbReference type="ARBA" id="ARBA00006171"/>
    </source>
</evidence>
<dbReference type="GO" id="GO:0008967">
    <property type="term" value="F:phosphoglycolate phosphatase activity"/>
    <property type="evidence" value="ECO:0007669"/>
    <property type="project" value="UniProtKB-UniRule"/>
</dbReference>
<evidence type="ECO:0000256" key="1">
    <source>
        <dbReference type="ARBA" id="ARBA00000830"/>
    </source>
</evidence>
<dbReference type="EMBL" id="MASI01000007">
    <property type="protein sequence ID" value="ODA66562.1"/>
    <property type="molecule type" value="Genomic_DNA"/>
</dbReference>
<dbReference type="InterPro" id="IPR050155">
    <property type="entry name" value="HAD-like_hydrolase_sf"/>
</dbReference>
<dbReference type="FunFam" id="3.40.50.1000:FF:000022">
    <property type="entry name" value="Phosphoglycolate phosphatase"/>
    <property type="match status" value="1"/>
</dbReference>
<proteinExistence type="inferred from homology"/>
<dbReference type="RefSeq" id="WP_069095842.1">
    <property type="nucleotide sequence ID" value="NZ_MASI01000007.1"/>
</dbReference>
<accession>A0A1E2RWN2</accession>
<dbReference type="InterPro" id="IPR006439">
    <property type="entry name" value="HAD-SF_hydro_IA"/>
</dbReference>
<dbReference type="InterPro" id="IPR036412">
    <property type="entry name" value="HAD-like_sf"/>
</dbReference>
<protein>
    <recommendedName>
        <fullName evidence="5 10">Phosphoglycolate phosphatase</fullName>
        <shortName evidence="10">PGP</shortName>
        <shortName evidence="10">PGPase</shortName>
        <ecNumber evidence="5 10">3.1.3.18</ecNumber>
    </recommendedName>
</protein>
<evidence type="ECO:0000256" key="5">
    <source>
        <dbReference type="ARBA" id="ARBA00013078"/>
    </source>
</evidence>
<dbReference type="SFLD" id="SFLDG01129">
    <property type="entry name" value="C1.5:_HAD__Beta-PGM__Phosphata"/>
    <property type="match status" value="1"/>
</dbReference>
<evidence type="ECO:0000256" key="10">
    <source>
        <dbReference type="HAMAP-Rule" id="MF_00495"/>
    </source>
</evidence>
<dbReference type="Proteomes" id="UP000095087">
    <property type="component" value="Unassembled WGS sequence"/>
</dbReference>
<feature type="binding site" evidence="10">
    <location>
        <position position="179"/>
    </location>
    <ligand>
        <name>Mg(2+)</name>
        <dbReference type="ChEBI" id="CHEBI:18420"/>
    </ligand>
</feature>
<evidence type="ECO:0000313" key="11">
    <source>
        <dbReference type="EMBL" id="ODA66562.1"/>
    </source>
</evidence>
<evidence type="ECO:0000256" key="3">
    <source>
        <dbReference type="ARBA" id="ARBA00004818"/>
    </source>
</evidence>
<dbReference type="Gene3D" id="3.40.50.1000">
    <property type="entry name" value="HAD superfamily/HAD-like"/>
    <property type="match status" value="1"/>
</dbReference>
<dbReference type="NCBIfam" id="TIGR01509">
    <property type="entry name" value="HAD-SF-IA-v3"/>
    <property type="match status" value="1"/>
</dbReference>
<dbReference type="GO" id="GO:0005975">
    <property type="term" value="P:carbohydrate metabolic process"/>
    <property type="evidence" value="ECO:0007669"/>
    <property type="project" value="InterPro"/>
</dbReference>
<comment type="caution">
    <text evidence="11">The sequence shown here is derived from an EMBL/GenBank/DDBJ whole genome shotgun (WGS) entry which is preliminary data.</text>
</comment>
<comment type="function">
    <text evidence="10">Specifically catalyzes the dephosphorylation of 2-phosphoglycolate. Is involved in the dissimilation of the intracellular 2-phosphoglycolate formed during the DNA repair of 3'-phosphoglycolate ends, a major class of DNA lesions induced by oxidative stress.</text>
</comment>
<keyword evidence="12" id="KW-1185">Reference proteome</keyword>
<sequence>MPPSLLTGATVVFDLDGTLIDTAPDLTAALNKALGACGYPPVQGEAVRASVAFGARAMIAEGLHQVAATDEHRTEERIDAMLADFLDHYESNIAVESVPFPGMLEALAELDAAGATLAVCTNKRELLARQLLESLGLARRFAAIAGRDTFPASKPDPLHLTETVAAAGGNARHAIMIGDSDVDIRTANAAGIPSVAVRFGYGPEDSLTAAGPGRLIGAYGELIPAIESLLAAGPVDPPLRAQS</sequence>
<gene>
    <name evidence="11" type="ORF">A7A08_02686</name>
</gene>
<comment type="pathway">
    <text evidence="3 10">Organic acid metabolism; glycolate biosynthesis; glycolate from 2-phosphoglycolate: step 1/1.</text>
</comment>
<dbReference type="SFLD" id="SFLDG01135">
    <property type="entry name" value="C1.5.6:_HAD__Beta-PGM__Phospha"/>
    <property type="match status" value="1"/>
</dbReference>
<dbReference type="GO" id="GO:0046872">
    <property type="term" value="F:metal ion binding"/>
    <property type="evidence" value="ECO:0007669"/>
    <property type="project" value="UniProtKB-KW"/>
</dbReference>
<keyword evidence="6 10" id="KW-0479">Metal-binding</keyword>
<dbReference type="InterPro" id="IPR037512">
    <property type="entry name" value="PGPase_prok"/>
</dbReference>
<comment type="similarity">
    <text evidence="4 10">Belongs to the HAD-like hydrolase superfamily. CbbY/CbbZ/Gph/YieH family.</text>
</comment>
<reference evidence="11 12" key="1">
    <citation type="submission" date="2016-07" db="EMBL/GenBank/DDBJ databases">
        <title>Draft genome sequence of Methyloligella halotolerans C2T (VKM B-2706T=CCUG 61687T=DSM 25045T), a halotolerant polyhydroxybutyrate accumulating methylotroph.</title>
        <authorList>
            <person name="Vasilenko O.V."/>
            <person name="Doronina N.V."/>
            <person name="Poroshina M.N."/>
            <person name="Tarlachkov S.V."/>
            <person name="Trotsenko Y.A."/>
        </authorList>
    </citation>
    <scope>NUCLEOTIDE SEQUENCE [LARGE SCALE GENOMIC DNA]</scope>
    <source>
        <strain evidence="11 12">VKM B-2706</strain>
    </source>
</reference>
<dbReference type="InterPro" id="IPR041492">
    <property type="entry name" value="HAD_2"/>
</dbReference>
<keyword evidence="7 10" id="KW-0378">Hydrolase</keyword>
<feature type="binding site" evidence="10">
    <location>
        <position position="16"/>
    </location>
    <ligand>
        <name>Mg(2+)</name>
        <dbReference type="ChEBI" id="CHEBI:18420"/>
    </ligand>
</feature>
<evidence type="ECO:0000256" key="6">
    <source>
        <dbReference type="ARBA" id="ARBA00022723"/>
    </source>
</evidence>
<evidence type="ECO:0000313" key="12">
    <source>
        <dbReference type="Proteomes" id="UP000095087"/>
    </source>
</evidence>
<dbReference type="AlphaFoldDB" id="A0A1E2RWN2"/>
<dbReference type="PANTHER" id="PTHR43434">
    <property type="entry name" value="PHOSPHOGLYCOLATE PHOSPHATASE"/>
    <property type="match status" value="1"/>
</dbReference>
<comment type="catalytic activity">
    <reaction evidence="1 10">
        <text>2-phosphoglycolate + H2O = glycolate + phosphate</text>
        <dbReference type="Rhea" id="RHEA:14369"/>
        <dbReference type="ChEBI" id="CHEBI:15377"/>
        <dbReference type="ChEBI" id="CHEBI:29805"/>
        <dbReference type="ChEBI" id="CHEBI:43474"/>
        <dbReference type="ChEBI" id="CHEBI:58033"/>
        <dbReference type="EC" id="3.1.3.18"/>
    </reaction>
</comment>
<dbReference type="EC" id="3.1.3.18" evidence="5 10"/>
<dbReference type="GO" id="GO:0046295">
    <property type="term" value="P:glycolate biosynthetic process"/>
    <property type="evidence" value="ECO:0007669"/>
    <property type="project" value="UniProtKB-UniRule"/>
</dbReference>
<keyword evidence="8 10" id="KW-0460">Magnesium</keyword>
<dbReference type="GO" id="GO:0006281">
    <property type="term" value="P:DNA repair"/>
    <property type="evidence" value="ECO:0007669"/>
    <property type="project" value="TreeGrafter"/>
</dbReference>
<feature type="binding site" evidence="10">
    <location>
        <position position="14"/>
    </location>
    <ligand>
        <name>Mg(2+)</name>
        <dbReference type="ChEBI" id="CHEBI:18420"/>
    </ligand>
</feature>
<dbReference type="HAMAP" id="MF_00495">
    <property type="entry name" value="GPH_hydrolase_bact"/>
    <property type="match status" value="1"/>
</dbReference>
<dbReference type="UniPathway" id="UPA00865">
    <property type="reaction ID" value="UER00834"/>
</dbReference>
<evidence type="ECO:0000256" key="8">
    <source>
        <dbReference type="ARBA" id="ARBA00022842"/>
    </source>
</evidence>
<dbReference type="InterPro" id="IPR023214">
    <property type="entry name" value="HAD_sf"/>
</dbReference>
<organism evidence="11 12">
    <name type="scientific">Methyloligella halotolerans</name>
    <dbReference type="NCBI Taxonomy" id="1177755"/>
    <lineage>
        <taxon>Bacteria</taxon>
        <taxon>Pseudomonadati</taxon>
        <taxon>Pseudomonadota</taxon>
        <taxon>Alphaproteobacteria</taxon>
        <taxon>Hyphomicrobiales</taxon>
        <taxon>Hyphomicrobiaceae</taxon>
        <taxon>Methyloligella</taxon>
    </lineage>
</organism>
<feature type="active site" description="Nucleophile" evidence="10">
    <location>
        <position position="14"/>
    </location>
</feature>
<dbReference type="GO" id="GO:0005829">
    <property type="term" value="C:cytosol"/>
    <property type="evidence" value="ECO:0007669"/>
    <property type="project" value="TreeGrafter"/>
</dbReference>
<keyword evidence="9 10" id="KW-0119">Carbohydrate metabolism</keyword>
<dbReference type="Pfam" id="PF13419">
    <property type="entry name" value="HAD_2"/>
    <property type="match status" value="1"/>
</dbReference>